<dbReference type="AlphaFoldDB" id="A0A1R4IEU8"/>
<evidence type="ECO:0000313" key="2">
    <source>
        <dbReference type="EMBL" id="SJN18266.1"/>
    </source>
</evidence>
<dbReference type="SUPFAM" id="SSF51735">
    <property type="entry name" value="NAD(P)-binding Rossmann-fold domains"/>
    <property type="match status" value="1"/>
</dbReference>
<dbReference type="PROSITE" id="PS51201">
    <property type="entry name" value="RCK_N"/>
    <property type="match status" value="1"/>
</dbReference>
<reference evidence="2 3" key="1">
    <citation type="submission" date="2017-02" db="EMBL/GenBank/DDBJ databases">
        <authorList>
            <person name="Peterson S.W."/>
        </authorList>
    </citation>
    <scope>NUCLEOTIDE SEQUENCE [LARGE SCALE GENOMIC DNA]</scope>
    <source>
        <strain evidence="2 3">LSP_Lj1</strain>
    </source>
</reference>
<accession>A0A1R4IEU8</accession>
<protein>
    <submittedName>
        <fullName evidence="2">Potassium channel protein</fullName>
    </submittedName>
</protein>
<gene>
    <name evidence="2" type="ORF">FM114_01400</name>
</gene>
<dbReference type="STRING" id="1255658.FM114_01400"/>
<name>A0A1R4IEU8_9ACTN</name>
<dbReference type="PANTHER" id="PTHR43833">
    <property type="entry name" value="POTASSIUM CHANNEL PROTEIN 2-RELATED-RELATED"/>
    <property type="match status" value="1"/>
</dbReference>
<dbReference type="InterPro" id="IPR003148">
    <property type="entry name" value="RCK_N"/>
</dbReference>
<feature type="domain" description="RCK N-terminal" evidence="1">
    <location>
        <begin position="1"/>
        <end position="71"/>
    </location>
</feature>
<evidence type="ECO:0000259" key="1">
    <source>
        <dbReference type="PROSITE" id="PS51201"/>
    </source>
</evidence>
<dbReference type="Pfam" id="PF02254">
    <property type="entry name" value="TrkA_N"/>
    <property type="match status" value="1"/>
</dbReference>
<sequence>MVPGNGTNDDTLLTAGITRAAGFVTAIDDDADNVHATISARALNPELFIVSRASTKAVMHKLEPAGADRAISPYVMAGRRAVQLATRPGAVTCPSAWRRSESMRSWMASPWPTCVVAGWQPWPSATTTATTRPTRPSTVCCAWGRR</sequence>
<dbReference type="InterPro" id="IPR036291">
    <property type="entry name" value="NAD(P)-bd_dom_sf"/>
</dbReference>
<keyword evidence="2" id="KW-0407">Ion channel</keyword>
<dbReference type="OrthoDB" id="3208998at2"/>
<dbReference type="Proteomes" id="UP000188342">
    <property type="component" value="Unassembled WGS sequence"/>
</dbReference>
<dbReference type="InterPro" id="IPR050721">
    <property type="entry name" value="Trk_Ktr_HKT_K-transport"/>
</dbReference>
<dbReference type="GO" id="GO:0034220">
    <property type="term" value="P:monoatomic ion transmembrane transport"/>
    <property type="evidence" value="ECO:0007669"/>
    <property type="project" value="UniProtKB-KW"/>
</dbReference>
<dbReference type="PANTHER" id="PTHR43833:SF9">
    <property type="entry name" value="POTASSIUM CHANNEL PROTEIN YUGO-RELATED"/>
    <property type="match status" value="1"/>
</dbReference>
<keyword evidence="3" id="KW-1185">Reference proteome</keyword>
<proteinExistence type="predicted"/>
<dbReference type="EMBL" id="FUKQ01000006">
    <property type="protein sequence ID" value="SJN18266.1"/>
    <property type="molecule type" value="Genomic_DNA"/>
</dbReference>
<dbReference type="Gene3D" id="3.40.50.720">
    <property type="entry name" value="NAD(P)-binding Rossmann-like Domain"/>
    <property type="match status" value="1"/>
</dbReference>
<organism evidence="2 3">
    <name type="scientific">Luteococcus japonicus LSP_Lj1</name>
    <dbReference type="NCBI Taxonomy" id="1255658"/>
    <lineage>
        <taxon>Bacteria</taxon>
        <taxon>Bacillati</taxon>
        <taxon>Actinomycetota</taxon>
        <taxon>Actinomycetes</taxon>
        <taxon>Propionibacteriales</taxon>
        <taxon>Propionibacteriaceae</taxon>
        <taxon>Luteococcus</taxon>
    </lineage>
</organism>
<evidence type="ECO:0000313" key="3">
    <source>
        <dbReference type="Proteomes" id="UP000188342"/>
    </source>
</evidence>
<keyword evidence="2" id="KW-0813">Transport</keyword>
<keyword evidence="2" id="KW-0406">Ion transport</keyword>
<dbReference type="GO" id="GO:0006813">
    <property type="term" value="P:potassium ion transport"/>
    <property type="evidence" value="ECO:0007669"/>
    <property type="project" value="InterPro"/>
</dbReference>